<evidence type="ECO:0000256" key="1">
    <source>
        <dbReference type="SAM" id="SignalP"/>
    </source>
</evidence>
<reference evidence="2 3" key="1">
    <citation type="submission" date="2021-07" db="EMBL/GenBank/DDBJ databases">
        <title>Mesonia aestuariivivens sp. nov., isolated from a tidal flat.</title>
        <authorList>
            <person name="Kim Y.-O."/>
            <person name="Yoon J.-H."/>
        </authorList>
    </citation>
    <scope>NUCLEOTIDE SEQUENCE [LARGE SCALE GENOMIC DNA]</scope>
    <source>
        <strain evidence="2 3">JHPTF-M18</strain>
    </source>
</reference>
<sequence>MKKFILVCIAVFAFQFTHAQYRLAIAKATPQQEFKADKQSKMFTKKLGLNGEQPLLLKNKLLEFIVKKDEIVQSKDLSKEEKVANLKALRVNELKEMQDILTQPQYEQLLEVERNLREKRLEKGKDKN</sequence>
<name>A0ABS6VYH4_9FLAO</name>
<feature type="signal peptide" evidence="1">
    <location>
        <begin position="1"/>
        <end position="19"/>
    </location>
</feature>
<proteinExistence type="predicted"/>
<evidence type="ECO:0008006" key="4">
    <source>
        <dbReference type="Google" id="ProtNLM"/>
    </source>
</evidence>
<gene>
    <name evidence="2" type="ORF">KW502_02435</name>
</gene>
<comment type="caution">
    <text evidence="2">The sequence shown here is derived from an EMBL/GenBank/DDBJ whole genome shotgun (WGS) entry which is preliminary data.</text>
</comment>
<evidence type="ECO:0000313" key="3">
    <source>
        <dbReference type="Proteomes" id="UP000719267"/>
    </source>
</evidence>
<dbReference type="EMBL" id="JAHWDF010000002">
    <property type="protein sequence ID" value="MBW2960657.1"/>
    <property type="molecule type" value="Genomic_DNA"/>
</dbReference>
<dbReference type="Proteomes" id="UP000719267">
    <property type="component" value="Unassembled WGS sequence"/>
</dbReference>
<keyword evidence="1" id="KW-0732">Signal</keyword>
<accession>A0ABS6VYH4</accession>
<organism evidence="2 3">
    <name type="scientific">Mesonia aestuariivivens</name>
    <dbReference type="NCBI Taxonomy" id="2796128"/>
    <lineage>
        <taxon>Bacteria</taxon>
        <taxon>Pseudomonadati</taxon>
        <taxon>Bacteroidota</taxon>
        <taxon>Flavobacteriia</taxon>
        <taxon>Flavobacteriales</taxon>
        <taxon>Flavobacteriaceae</taxon>
        <taxon>Mesonia</taxon>
    </lineage>
</organism>
<feature type="chain" id="PRO_5047173399" description="Periplasmic heavy metal sensor" evidence="1">
    <location>
        <begin position="20"/>
        <end position="128"/>
    </location>
</feature>
<dbReference type="RefSeq" id="WP_219038941.1">
    <property type="nucleotide sequence ID" value="NZ_JAHWDF010000002.1"/>
</dbReference>
<protein>
    <recommendedName>
        <fullName evidence="4">Periplasmic heavy metal sensor</fullName>
    </recommendedName>
</protein>
<evidence type="ECO:0000313" key="2">
    <source>
        <dbReference type="EMBL" id="MBW2960657.1"/>
    </source>
</evidence>
<keyword evidence="3" id="KW-1185">Reference proteome</keyword>